<protein>
    <submittedName>
        <fullName evidence="1">Uncharacterized protein</fullName>
    </submittedName>
</protein>
<evidence type="ECO:0000313" key="2">
    <source>
        <dbReference type="Proteomes" id="UP000587477"/>
    </source>
</evidence>
<dbReference type="EMBL" id="CP063687">
    <property type="protein sequence ID" value="QOY28194.1"/>
    <property type="molecule type" value="Genomic_DNA"/>
</dbReference>
<dbReference type="AlphaFoldDB" id="A0A7H0PPN4"/>
<dbReference type="RefSeq" id="WP_061860740.1">
    <property type="nucleotide sequence ID" value="NZ_BDDG01000002.1"/>
</dbReference>
<dbReference type="Proteomes" id="UP000587477">
    <property type="component" value="Chromosome"/>
</dbReference>
<name>A0A7H0PPN4_BACVE</name>
<organism evidence="1 2">
    <name type="scientific">Bacillus velezensis</name>
    <dbReference type="NCBI Taxonomy" id="492670"/>
    <lineage>
        <taxon>Bacteria</taxon>
        <taxon>Bacillati</taxon>
        <taxon>Bacillota</taxon>
        <taxon>Bacilli</taxon>
        <taxon>Bacillales</taxon>
        <taxon>Bacillaceae</taxon>
        <taxon>Bacillus</taxon>
        <taxon>Bacillus amyloliquefaciens group</taxon>
    </lineage>
</organism>
<proteinExistence type="predicted"/>
<evidence type="ECO:0000313" key="1">
    <source>
        <dbReference type="EMBL" id="QOY28194.1"/>
    </source>
</evidence>
<sequence>MNIESLKKAFDERRRDTTYQKRLLSLAIFLNDEYEMNIRINGDLDSTRLLTKIIEFCRDHRDQEEEVLSICYDIFYEKYTRGTPYFFSNFSGVDSESNLYDMFTEMFEETNTFEYQEFDFNKEDIRIDEQDHSVTIELKYKQYFIDRDGERVTPLDQGSCSVIFLTRKKLCIGTGNIYRRIFDKFTEFITNNFSLIRFKHIYILQKTKGRKHDVFDNVTLLTFYLLYKSLPRLEFTLNGVDRVKLSNSNAEYIKGIKMYGNRIFNDRDAIKRIYNMDKIISFRFDFMKVINEINGAKVQVEIDFKSIFNITFSDTEYTNIHNRDFAITLFEEIIRLTENRDELKVEGAKCIEKVLTPLEDYQEDESVVQLSEIKSDLIKSFDTESYDPEIKNIIITYFRDKWSIE</sequence>
<gene>
    <name evidence="1" type="ORF">BACVE_003234</name>
</gene>
<accession>A0A7H0PPN4</accession>
<reference evidence="2" key="1">
    <citation type="submission" date="2020-10" db="EMBL/GenBank/DDBJ databases">
        <title>Complete genome sequence of Bacillus velezensis NST6.</title>
        <authorList>
            <person name="Choi J."/>
        </authorList>
    </citation>
    <scope>NUCLEOTIDE SEQUENCE [LARGE SCALE GENOMIC DNA]</scope>
    <source>
        <strain evidence="2">NST6</strain>
    </source>
</reference>